<dbReference type="EMBL" id="BGPR01000648">
    <property type="protein sequence ID" value="GBM29927.1"/>
    <property type="molecule type" value="Genomic_DNA"/>
</dbReference>
<protein>
    <submittedName>
        <fullName evidence="1">Uncharacterized protein</fullName>
    </submittedName>
</protein>
<proteinExistence type="predicted"/>
<evidence type="ECO:0000313" key="2">
    <source>
        <dbReference type="Proteomes" id="UP000499080"/>
    </source>
</evidence>
<feature type="non-terminal residue" evidence="1">
    <location>
        <position position="49"/>
    </location>
</feature>
<accession>A0A4Y2EN27</accession>
<gene>
    <name evidence="1" type="primary">R1A1-elementORF2_708</name>
    <name evidence="1" type="ORF">AVEN_111234_1</name>
</gene>
<dbReference type="AlphaFoldDB" id="A0A4Y2EN27"/>
<name>A0A4Y2EN27_ARAVE</name>
<sequence>MHQKWLAQKGRLLFLEVGAGNKNFLEFALVFEGGSEFPLPLKEEAFKYF</sequence>
<reference evidence="1 2" key="1">
    <citation type="journal article" date="2019" name="Sci. Rep.">
        <title>Orb-weaving spider Araneus ventricosus genome elucidates the spidroin gene catalogue.</title>
        <authorList>
            <person name="Kono N."/>
            <person name="Nakamura H."/>
            <person name="Ohtoshi R."/>
            <person name="Moran D.A.P."/>
            <person name="Shinohara A."/>
            <person name="Yoshida Y."/>
            <person name="Fujiwara M."/>
            <person name="Mori M."/>
            <person name="Tomita M."/>
            <person name="Arakawa K."/>
        </authorList>
    </citation>
    <scope>NUCLEOTIDE SEQUENCE [LARGE SCALE GENOMIC DNA]</scope>
</reference>
<evidence type="ECO:0000313" key="1">
    <source>
        <dbReference type="EMBL" id="GBM29927.1"/>
    </source>
</evidence>
<comment type="caution">
    <text evidence="1">The sequence shown here is derived from an EMBL/GenBank/DDBJ whole genome shotgun (WGS) entry which is preliminary data.</text>
</comment>
<organism evidence="1 2">
    <name type="scientific">Araneus ventricosus</name>
    <name type="common">Orbweaver spider</name>
    <name type="synonym">Epeira ventricosa</name>
    <dbReference type="NCBI Taxonomy" id="182803"/>
    <lineage>
        <taxon>Eukaryota</taxon>
        <taxon>Metazoa</taxon>
        <taxon>Ecdysozoa</taxon>
        <taxon>Arthropoda</taxon>
        <taxon>Chelicerata</taxon>
        <taxon>Arachnida</taxon>
        <taxon>Araneae</taxon>
        <taxon>Araneomorphae</taxon>
        <taxon>Entelegynae</taxon>
        <taxon>Araneoidea</taxon>
        <taxon>Araneidae</taxon>
        <taxon>Araneus</taxon>
    </lineage>
</organism>
<keyword evidence="2" id="KW-1185">Reference proteome</keyword>
<dbReference type="Proteomes" id="UP000499080">
    <property type="component" value="Unassembled WGS sequence"/>
</dbReference>